<organism evidence="3 4">
    <name type="scientific">Calicophoron daubneyi</name>
    <name type="common">Rumen fluke</name>
    <name type="synonym">Paramphistomum daubneyi</name>
    <dbReference type="NCBI Taxonomy" id="300641"/>
    <lineage>
        <taxon>Eukaryota</taxon>
        <taxon>Metazoa</taxon>
        <taxon>Spiralia</taxon>
        <taxon>Lophotrochozoa</taxon>
        <taxon>Platyhelminthes</taxon>
        <taxon>Trematoda</taxon>
        <taxon>Digenea</taxon>
        <taxon>Plagiorchiida</taxon>
        <taxon>Pronocephalata</taxon>
        <taxon>Paramphistomoidea</taxon>
        <taxon>Paramphistomidae</taxon>
        <taxon>Calicophoron</taxon>
    </lineage>
</organism>
<sequence>MRLLTFLLLVVGTVTLAYGGSTRKPPIGQEYVKPPLTALEKPKTQIAEHEQHVRSENISETHPPTPFPHPNGTKPTGGEHEHRMSTHSEDHPREPATGQNEPKGASTTAP</sequence>
<reference evidence="3" key="1">
    <citation type="submission" date="2024-06" db="EMBL/GenBank/DDBJ databases">
        <authorList>
            <person name="Liu X."/>
            <person name="Lenzi L."/>
            <person name="Haldenby T S."/>
            <person name="Uol C."/>
        </authorList>
    </citation>
    <scope>NUCLEOTIDE SEQUENCE</scope>
</reference>
<feature type="compositionally biased region" description="Basic and acidic residues" evidence="1">
    <location>
        <begin position="77"/>
        <end position="94"/>
    </location>
</feature>
<keyword evidence="2" id="KW-0732">Signal</keyword>
<proteinExistence type="predicted"/>
<comment type="caution">
    <text evidence="3">The sequence shown here is derived from an EMBL/GenBank/DDBJ whole genome shotgun (WGS) entry which is preliminary data.</text>
</comment>
<feature type="signal peptide" evidence="2">
    <location>
        <begin position="1"/>
        <end position="19"/>
    </location>
</feature>
<feature type="chain" id="PRO_5043830919" description="Secreted protein" evidence="2">
    <location>
        <begin position="20"/>
        <end position="110"/>
    </location>
</feature>
<evidence type="ECO:0008006" key="5">
    <source>
        <dbReference type="Google" id="ProtNLM"/>
    </source>
</evidence>
<feature type="compositionally biased region" description="Basic and acidic residues" evidence="1">
    <location>
        <begin position="40"/>
        <end position="59"/>
    </location>
</feature>
<evidence type="ECO:0000256" key="2">
    <source>
        <dbReference type="SAM" id="SignalP"/>
    </source>
</evidence>
<evidence type="ECO:0000256" key="1">
    <source>
        <dbReference type="SAM" id="MobiDB-lite"/>
    </source>
</evidence>
<name>A0AAV2TD48_CALDB</name>
<evidence type="ECO:0000313" key="3">
    <source>
        <dbReference type="EMBL" id="CAL5134635.1"/>
    </source>
</evidence>
<protein>
    <recommendedName>
        <fullName evidence="5">Secreted protein</fullName>
    </recommendedName>
</protein>
<gene>
    <name evidence="3" type="ORF">CDAUBV1_LOCUS8414</name>
</gene>
<dbReference type="Proteomes" id="UP001497525">
    <property type="component" value="Unassembled WGS sequence"/>
</dbReference>
<evidence type="ECO:0000313" key="4">
    <source>
        <dbReference type="Proteomes" id="UP001497525"/>
    </source>
</evidence>
<dbReference type="AlphaFoldDB" id="A0AAV2TD48"/>
<accession>A0AAV2TD48</accession>
<dbReference type="EMBL" id="CAXLJL010000212">
    <property type="protein sequence ID" value="CAL5134635.1"/>
    <property type="molecule type" value="Genomic_DNA"/>
</dbReference>
<feature type="region of interest" description="Disordered" evidence="1">
    <location>
        <begin position="18"/>
        <end position="110"/>
    </location>
</feature>
<feature type="compositionally biased region" description="Polar residues" evidence="1">
    <location>
        <begin position="97"/>
        <end position="110"/>
    </location>
</feature>